<evidence type="ECO:0000259" key="2">
    <source>
        <dbReference type="PROSITE" id="PS50937"/>
    </source>
</evidence>
<dbReference type="Gene3D" id="3.20.80.10">
    <property type="entry name" value="Regulatory factor, effector binding domain"/>
    <property type="match status" value="1"/>
</dbReference>
<name>A0A2Z2KLJ8_9BACL</name>
<dbReference type="RefSeq" id="WP_087914869.1">
    <property type="nucleotide sequence ID" value="NZ_CP021780.1"/>
</dbReference>
<dbReference type="Gene3D" id="1.10.1660.10">
    <property type="match status" value="1"/>
</dbReference>
<dbReference type="InterPro" id="IPR009061">
    <property type="entry name" value="DNA-bd_dom_put_sf"/>
</dbReference>
<proteinExistence type="predicted"/>
<dbReference type="InterPro" id="IPR029442">
    <property type="entry name" value="GyrI-like"/>
</dbReference>
<gene>
    <name evidence="3" type="ORF">B9T62_08695</name>
</gene>
<sequence>MFRIGDFSKLSNISIRMLRHYDKLGVLIPEKTDQDTGFRYYSAAQLRTVNKIQMLKEMGFSLAIIKEMLSSDGDLAKIRAYFAVREAELQEELWLLNTQNQLLASSLELLRRDVLPMEYHVLVKSIPERAVISARRIIPTYADEHLLWGQLYSELAGQNLPIAAPPYGLAIFHDQEHKDSDVDVEVQLAVGGSGDQLSPGVVYKMAPETRVASITMNGEYDQMGSVFETAAQWMEDNGYRLAGSMFNIYHVSPAQDPDPENWVTEACFPVVSGS</sequence>
<dbReference type="SMART" id="SM00422">
    <property type="entry name" value="HTH_MERR"/>
    <property type="match status" value="1"/>
</dbReference>
<dbReference type="PROSITE" id="PS00552">
    <property type="entry name" value="HTH_MERR_1"/>
    <property type="match status" value="1"/>
</dbReference>
<dbReference type="SMART" id="SM00871">
    <property type="entry name" value="AraC_E_bind"/>
    <property type="match status" value="1"/>
</dbReference>
<dbReference type="InterPro" id="IPR010499">
    <property type="entry name" value="AraC_E-bd"/>
</dbReference>
<dbReference type="Pfam" id="PF06445">
    <property type="entry name" value="GyrI-like"/>
    <property type="match status" value="1"/>
</dbReference>
<reference evidence="3 4" key="1">
    <citation type="submission" date="2017-06" db="EMBL/GenBank/DDBJ databases">
        <title>Complete genome sequence of Paenibacillus donghaensis KCTC 13049T isolated from East Sea sediment, South Korea.</title>
        <authorList>
            <person name="Jung B.K."/>
            <person name="Hong S.-J."/>
            <person name="Shin J.-H."/>
        </authorList>
    </citation>
    <scope>NUCLEOTIDE SEQUENCE [LARGE SCALE GENOMIC DNA]</scope>
    <source>
        <strain evidence="3 4">KCTC 13049</strain>
    </source>
</reference>
<keyword evidence="1" id="KW-0238">DNA-binding</keyword>
<dbReference type="PANTHER" id="PTHR30204">
    <property type="entry name" value="REDOX-CYCLING DRUG-SENSING TRANSCRIPTIONAL ACTIVATOR SOXR"/>
    <property type="match status" value="1"/>
</dbReference>
<dbReference type="InterPro" id="IPR000551">
    <property type="entry name" value="MerR-type_HTH_dom"/>
</dbReference>
<dbReference type="SUPFAM" id="SSF55136">
    <property type="entry name" value="Probable bacterial effector-binding domain"/>
    <property type="match status" value="1"/>
</dbReference>
<dbReference type="GO" id="GO:0003677">
    <property type="term" value="F:DNA binding"/>
    <property type="evidence" value="ECO:0007669"/>
    <property type="project" value="UniProtKB-KW"/>
</dbReference>
<dbReference type="PROSITE" id="PS50937">
    <property type="entry name" value="HTH_MERR_2"/>
    <property type="match status" value="1"/>
</dbReference>
<evidence type="ECO:0000313" key="4">
    <source>
        <dbReference type="Proteomes" id="UP000249890"/>
    </source>
</evidence>
<dbReference type="AlphaFoldDB" id="A0A2Z2KLJ8"/>
<keyword evidence="4" id="KW-1185">Reference proteome</keyword>
<dbReference type="KEGG" id="pdh:B9T62_08695"/>
<dbReference type="Proteomes" id="UP000249890">
    <property type="component" value="Chromosome"/>
</dbReference>
<dbReference type="PANTHER" id="PTHR30204:SF97">
    <property type="entry name" value="MERR FAMILY REGULATORY PROTEIN"/>
    <property type="match status" value="1"/>
</dbReference>
<evidence type="ECO:0000313" key="3">
    <source>
        <dbReference type="EMBL" id="ASA20851.1"/>
    </source>
</evidence>
<dbReference type="Pfam" id="PF13411">
    <property type="entry name" value="MerR_1"/>
    <property type="match status" value="1"/>
</dbReference>
<dbReference type="GO" id="GO:0003700">
    <property type="term" value="F:DNA-binding transcription factor activity"/>
    <property type="evidence" value="ECO:0007669"/>
    <property type="project" value="InterPro"/>
</dbReference>
<dbReference type="SUPFAM" id="SSF46955">
    <property type="entry name" value="Putative DNA-binding domain"/>
    <property type="match status" value="1"/>
</dbReference>
<dbReference type="InterPro" id="IPR011256">
    <property type="entry name" value="Reg_factor_effector_dom_sf"/>
</dbReference>
<dbReference type="InterPro" id="IPR047057">
    <property type="entry name" value="MerR_fam"/>
</dbReference>
<evidence type="ECO:0000256" key="1">
    <source>
        <dbReference type="ARBA" id="ARBA00023125"/>
    </source>
</evidence>
<accession>A0A2Z2KLJ8</accession>
<dbReference type="EMBL" id="CP021780">
    <property type="protein sequence ID" value="ASA20851.1"/>
    <property type="molecule type" value="Genomic_DNA"/>
</dbReference>
<organism evidence="3 4">
    <name type="scientific">Paenibacillus donghaensis</name>
    <dbReference type="NCBI Taxonomy" id="414771"/>
    <lineage>
        <taxon>Bacteria</taxon>
        <taxon>Bacillati</taxon>
        <taxon>Bacillota</taxon>
        <taxon>Bacilli</taxon>
        <taxon>Bacillales</taxon>
        <taxon>Paenibacillaceae</taxon>
        <taxon>Paenibacillus</taxon>
    </lineage>
</organism>
<dbReference type="CDD" id="cd01107">
    <property type="entry name" value="HTH_BmrR"/>
    <property type="match status" value="1"/>
</dbReference>
<feature type="domain" description="HTH merR-type" evidence="2">
    <location>
        <begin position="1"/>
        <end position="71"/>
    </location>
</feature>
<dbReference type="OrthoDB" id="9773308at2"/>
<protein>
    <submittedName>
        <fullName evidence="3">MerR family transcriptional regulator</fullName>
    </submittedName>
</protein>